<comment type="cofactor">
    <cofactor evidence="3">
        <name>thiamine diphosphate</name>
        <dbReference type="ChEBI" id="CHEBI:58937"/>
    </cofactor>
</comment>
<evidence type="ECO:0000256" key="7">
    <source>
        <dbReference type="ARBA" id="ARBA00022723"/>
    </source>
</evidence>
<comment type="caution">
    <text evidence="12">The sequence shown here is derived from an EMBL/GenBank/DDBJ whole genome shotgun (WGS) entry which is preliminary data.</text>
</comment>
<dbReference type="EC" id="4.1.1.1" evidence="6"/>
<evidence type="ECO:0000256" key="3">
    <source>
        <dbReference type="ARBA" id="ARBA00001964"/>
    </source>
</evidence>
<keyword evidence="10" id="KW-0786">Thiamine pyrophosphate</keyword>
<gene>
    <name evidence="12" type="ORF">V6N12_014606</name>
</gene>
<evidence type="ECO:0000256" key="4">
    <source>
        <dbReference type="ARBA" id="ARBA00007812"/>
    </source>
</evidence>
<dbReference type="Gene3D" id="3.40.50.970">
    <property type="match status" value="1"/>
</dbReference>
<organism evidence="12 13">
    <name type="scientific">Hibiscus sabdariffa</name>
    <name type="common">roselle</name>
    <dbReference type="NCBI Taxonomy" id="183260"/>
    <lineage>
        <taxon>Eukaryota</taxon>
        <taxon>Viridiplantae</taxon>
        <taxon>Streptophyta</taxon>
        <taxon>Embryophyta</taxon>
        <taxon>Tracheophyta</taxon>
        <taxon>Spermatophyta</taxon>
        <taxon>Magnoliopsida</taxon>
        <taxon>eudicotyledons</taxon>
        <taxon>Gunneridae</taxon>
        <taxon>Pentapetalae</taxon>
        <taxon>rosids</taxon>
        <taxon>malvids</taxon>
        <taxon>Malvales</taxon>
        <taxon>Malvaceae</taxon>
        <taxon>Malvoideae</taxon>
        <taxon>Hibiscus</taxon>
    </lineage>
</organism>
<sequence length="115" mass="12633">MNRKSHFERKSDVEIETFGRYEFQMQHGSIGWSVGATLVYAQAVPEKLVIACIGDGSFHDCARCVNNAAVWTEDHNLSDKQWCWSGALELPLLTGSTQILGNLVAVAATPASDTY</sequence>
<accession>A0ABR2DKP2</accession>
<keyword evidence="9" id="KW-0460">Magnesium</keyword>
<evidence type="ECO:0000256" key="10">
    <source>
        <dbReference type="ARBA" id="ARBA00023052"/>
    </source>
</evidence>
<dbReference type="PANTHER" id="PTHR43452">
    <property type="entry name" value="PYRUVATE DECARBOXYLASE"/>
    <property type="match status" value="1"/>
</dbReference>
<protein>
    <recommendedName>
        <fullName evidence="6">pyruvate decarboxylase</fullName>
        <ecNumber evidence="6">4.1.1.1</ecNumber>
    </recommendedName>
</protein>
<evidence type="ECO:0000256" key="2">
    <source>
        <dbReference type="ARBA" id="ARBA00001920"/>
    </source>
</evidence>
<evidence type="ECO:0000313" key="12">
    <source>
        <dbReference type="EMBL" id="KAK8541995.1"/>
    </source>
</evidence>
<keyword evidence="11" id="KW-0456">Lyase</keyword>
<comment type="cofactor">
    <cofactor evidence="2">
        <name>a metal cation</name>
        <dbReference type="ChEBI" id="CHEBI:25213"/>
    </cofactor>
</comment>
<evidence type="ECO:0000256" key="5">
    <source>
        <dbReference type="ARBA" id="ARBA00011881"/>
    </source>
</evidence>
<dbReference type="EMBL" id="JBBPBM010000024">
    <property type="protein sequence ID" value="KAK8541995.1"/>
    <property type="molecule type" value="Genomic_DNA"/>
</dbReference>
<evidence type="ECO:0000256" key="8">
    <source>
        <dbReference type="ARBA" id="ARBA00022793"/>
    </source>
</evidence>
<keyword evidence="7" id="KW-0479">Metal-binding</keyword>
<keyword evidence="8" id="KW-0210">Decarboxylase</keyword>
<dbReference type="Proteomes" id="UP001472677">
    <property type="component" value="Unassembled WGS sequence"/>
</dbReference>
<dbReference type="InterPro" id="IPR012110">
    <property type="entry name" value="PDC/IPDC-like"/>
</dbReference>
<evidence type="ECO:0000313" key="13">
    <source>
        <dbReference type="Proteomes" id="UP001472677"/>
    </source>
</evidence>
<name>A0ABR2DKP2_9ROSI</name>
<comment type="similarity">
    <text evidence="4">Belongs to the TPP enzyme family.</text>
</comment>
<dbReference type="InterPro" id="IPR029061">
    <property type="entry name" value="THDP-binding"/>
</dbReference>
<evidence type="ECO:0000256" key="9">
    <source>
        <dbReference type="ARBA" id="ARBA00022842"/>
    </source>
</evidence>
<comment type="subunit">
    <text evidence="5">Homotetramer.</text>
</comment>
<evidence type="ECO:0000256" key="6">
    <source>
        <dbReference type="ARBA" id="ARBA00013202"/>
    </source>
</evidence>
<keyword evidence="13" id="KW-1185">Reference proteome</keyword>
<reference evidence="12 13" key="1">
    <citation type="journal article" date="2024" name="G3 (Bethesda)">
        <title>Genome assembly of Hibiscus sabdariffa L. provides insights into metabolisms of medicinal natural products.</title>
        <authorList>
            <person name="Kim T."/>
        </authorList>
    </citation>
    <scope>NUCLEOTIDE SEQUENCE [LARGE SCALE GENOMIC DNA]</scope>
    <source>
        <strain evidence="12">TK-2024</strain>
        <tissue evidence="12">Old leaves</tissue>
    </source>
</reference>
<evidence type="ECO:0000256" key="11">
    <source>
        <dbReference type="ARBA" id="ARBA00023239"/>
    </source>
</evidence>
<evidence type="ECO:0000256" key="1">
    <source>
        <dbReference type="ARBA" id="ARBA00001041"/>
    </source>
</evidence>
<dbReference type="PANTHER" id="PTHR43452:SF6">
    <property type="entry name" value="PYRUVATE DECARBOXYLASE 2"/>
    <property type="match status" value="1"/>
</dbReference>
<dbReference type="SUPFAM" id="SSF52518">
    <property type="entry name" value="Thiamin diphosphate-binding fold (THDP-binding)"/>
    <property type="match status" value="1"/>
</dbReference>
<comment type="catalytic activity">
    <reaction evidence="1">
        <text>a 2-oxocarboxylate + H(+) = an aldehyde + CO2</text>
        <dbReference type="Rhea" id="RHEA:11628"/>
        <dbReference type="ChEBI" id="CHEBI:15378"/>
        <dbReference type="ChEBI" id="CHEBI:16526"/>
        <dbReference type="ChEBI" id="CHEBI:17478"/>
        <dbReference type="ChEBI" id="CHEBI:35179"/>
        <dbReference type="EC" id="4.1.1.1"/>
    </reaction>
</comment>
<proteinExistence type="inferred from homology"/>